<evidence type="ECO:0000256" key="2">
    <source>
        <dbReference type="ARBA" id="ARBA00022475"/>
    </source>
</evidence>
<dbReference type="GO" id="GO:0009103">
    <property type="term" value="P:lipopolysaccharide biosynthetic process"/>
    <property type="evidence" value="ECO:0007669"/>
    <property type="project" value="TreeGrafter"/>
</dbReference>
<name>A0A1J5TE29_9ZZZZ</name>
<dbReference type="PANTHER" id="PTHR22926">
    <property type="entry name" value="PHOSPHO-N-ACETYLMURAMOYL-PENTAPEPTIDE-TRANSFERASE"/>
    <property type="match status" value="1"/>
</dbReference>
<comment type="subcellular location">
    <subcellularLocation>
        <location evidence="1">Cell membrane</location>
        <topology evidence="1">Multi-pass membrane protein</topology>
    </subcellularLocation>
</comment>
<dbReference type="GO" id="GO:0036380">
    <property type="term" value="F:UDP-N-acetylglucosamine-undecaprenyl-phosphate N-acetylglucosaminephosphotransferase activity"/>
    <property type="evidence" value="ECO:0007669"/>
    <property type="project" value="UniProtKB-EC"/>
</dbReference>
<dbReference type="AlphaFoldDB" id="A0A1J5TE29"/>
<keyword evidence="3 8" id="KW-0808">Transferase</keyword>
<sequence length="327" mass="35276">MSHYSPIVAALVTMLLTTLILISKFGKEMPDALNDTSVHDAQIPRIGGVAVMAGLLSGWALMLTSLKWWIVLPLIGLFIVSLLDDMRNLSVKQCLSAHVAASVILVIGSGVFVQQGLIAALLLIPLTVWMINLYDFMDGADGLAGGMSLFGFSMYGAAALIAHDDTQAMLNFTVGAASLGFLYNNFHPAKVFMGDAGSAPQGFLAAGMGLWGWQLGYWTAWFPLLVFSPFIVDASVTQIRRTLRGAKIAEAHREHYYQRAIEMGWSQSSVALTEYALMLGAGVTALSVLDQAVPWLALLIWAAIYGGLMLALDAAWKKFMRAQDAQG</sequence>
<dbReference type="Pfam" id="PF00953">
    <property type="entry name" value="Glycos_transf_4"/>
    <property type="match status" value="1"/>
</dbReference>
<evidence type="ECO:0000256" key="3">
    <source>
        <dbReference type="ARBA" id="ARBA00022679"/>
    </source>
</evidence>
<evidence type="ECO:0000256" key="7">
    <source>
        <dbReference type="SAM" id="Phobius"/>
    </source>
</evidence>
<dbReference type="InterPro" id="IPR000715">
    <property type="entry name" value="Glycosyl_transferase_4"/>
</dbReference>
<reference evidence="8" key="1">
    <citation type="submission" date="2016-10" db="EMBL/GenBank/DDBJ databases">
        <title>Sequence of Gallionella enrichment culture.</title>
        <authorList>
            <person name="Poehlein A."/>
            <person name="Muehling M."/>
            <person name="Daniel R."/>
        </authorList>
    </citation>
    <scope>NUCLEOTIDE SEQUENCE</scope>
</reference>
<keyword evidence="5 7" id="KW-1133">Transmembrane helix</keyword>
<evidence type="ECO:0000256" key="4">
    <source>
        <dbReference type="ARBA" id="ARBA00022692"/>
    </source>
</evidence>
<dbReference type="GO" id="GO:0005886">
    <property type="term" value="C:plasma membrane"/>
    <property type="evidence" value="ECO:0007669"/>
    <property type="project" value="UniProtKB-SubCell"/>
</dbReference>
<gene>
    <name evidence="8" type="primary">tagO_1</name>
    <name evidence="8" type="ORF">GALL_00300</name>
</gene>
<feature type="transmembrane region" description="Helical" evidence="7">
    <location>
        <begin position="168"/>
        <end position="186"/>
    </location>
</feature>
<feature type="transmembrane region" description="Helical" evidence="7">
    <location>
        <begin position="68"/>
        <end position="86"/>
    </location>
</feature>
<evidence type="ECO:0000313" key="8">
    <source>
        <dbReference type="EMBL" id="OIR19151.1"/>
    </source>
</evidence>
<feature type="transmembrane region" description="Helical" evidence="7">
    <location>
        <begin position="143"/>
        <end position="161"/>
    </location>
</feature>
<evidence type="ECO:0000256" key="1">
    <source>
        <dbReference type="ARBA" id="ARBA00004651"/>
    </source>
</evidence>
<feature type="transmembrane region" description="Helical" evidence="7">
    <location>
        <begin position="98"/>
        <end position="131"/>
    </location>
</feature>
<keyword evidence="2" id="KW-1003">Cell membrane</keyword>
<dbReference type="EMBL" id="MLJW01000001">
    <property type="protein sequence ID" value="OIR19151.1"/>
    <property type="molecule type" value="Genomic_DNA"/>
</dbReference>
<keyword evidence="4 7" id="KW-0812">Transmembrane</keyword>
<dbReference type="EC" id="2.7.8.33" evidence="8"/>
<feature type="transmembrane region" description="Helical" evidence="7">
    <location>
        <begin position="269"/>
        <end position="289"/>
    </location>
</feature>
<comment type="caution">
    <text evidence="8">The sequence shown here is derived from an EMBL/GenBank/DDBJ whole genome shotgun (WGS) entry which is preliminary data.</text>
</comment>
<organism evidence="8">
    <name type="scientific">mine drainage metagenome</name>
    <dbReference type="NCBI Taxonomy" id="410659"/>
    <lineage>
        <taxon>unclassified sequences</taxon>
        <taxon>metagenomes</taxon>
        <taxon>ecological metagenomes</taxon>
    </lineage>
</organism>
<accession>A0A1J5TE29</accession>
<dbReference type="PANTHER" id="PTHR22926:SF3">
    <property type="entry name" value="UNDECAPRENYL-PHOSPHATE ALPHA-N-ACETYLGLUCOSAMINYL 1-PHOSPHATE TRANSFERASE"/>
    <property type="match status" value="1"/>
</dbReference>
<evidence type="ECO:0000256" key="5">
    <source>
        <dbReference type="ARBA" id="ARBA00022989"/>
    </source>
</evidence>
<proteinExistence type="predicted"/>
<keyword evidence="6 7" id="KW-0472">Membrane</keyword>
<dbReference type="GO" id="GO:0044038">
    <property type="term" value="P:cell wall macromolecule biosynthetic process"/>
    <property type="evidence" value="ECO:0007669"/>
    <property type="project" value="TreeGrafter"/>
</dbReference>
<feature type="transmembrane region" description="Helical" evidence="7">
    <location>
        <begin position="215"/>
        <end position="236"/>
    </location>
</feature>
<evidence type="ECO:0000256" key="6">
    <source>
        <dbReference type="ARBA" id="ARBA00023136"/>
    </source>
</evidence>
<feature type="transmembrane region" description="Helical" evidence="7">
    <location>
        <begin position="295"/>
        <end position="316"/>
    </location>
</feature>
<dbReference type="GO" id="GO:0071555">
    <property type="term" value="P:cell wall organization"/>
    <property type="evidence" value="ECO:0007669"/>
    <property type="project" value="TreeGrafter"/>
</dbReference>
<protein>
    <submittedName>
        <fullName evidence="8">Putative undecaprenyl-phosphate N-acetylglucosaminyl 1-phosphate transferase</fullName>
        <ecNumber evidence="8">2.7.8.33</ecNumber>
    </submittedName>
</protein>
<feature type="transmembrane region" description="Helical" evidence="7">
    <location>
        <begin position="6"/>
        <end position="22"/>
    </location>
</feature>